<dbReference type="InterPro" id="IPR020631">
    <property type="entry name" value="THF_DH/CycHdrlase_NAD-bd_dom"/>
</dbReference>
<protein>
    <recommendedName>
        <fullName evidence="12">Bifunctional protein FolD</fullName>
    </recommendedName>
    <domain>
        <recommendedName>
            <fullName evidence="12">Methylenetetrahydrofolate dehydrogenase</fullName>
            <ecNumber evidence="12">1.5.1.5</ecNumber>
        </recommendedName>
    </domain>
    <domain>
        <recommendedName>
            <fullName evidence="12">Methenyltetrahydrofolate cyclohydrolase</fullName>
            <ecNumber evidence="12">3.5.4.9</ecNumber>
        </recommendedName>
    </domain>
</protein>
<dbReference type="FunFam" id="3.40.50.10860:FF:000005">
    <property type="entry name" value="C-1-tetrahydrofolate synthase, cytoplasmic, putative"/>
    <property type="match status" value="1"/>
</dbReference>
<comment type="pathway">
    <text evidence="1 12">One-carbon metabolism; tetrahydrofolate interconversion.</text>
</comment>
<comment type="subunit">
    <text evidence="2 12">Homodimer.</text>
</comment>
<proteinExistence type="inferred from homology"/>
<comment type="catalytic activity">
    <reaction evidence="12">
        <text>(6R)-5,10-methenyltetrahydrofolate + H2O = (6R)-10-formyltetrahydrofolate + H(+)</text>
        <dbReference type="Rhea" id="RHEA:23700"/>
        <dbReference type="ChEBI" id="CHEBI:15377"/>
        <dbReference type="ChEBI" id="CHEBI:15378"/>
        <dbReference type="ChEBI" id="CHEBI:57455"/>
        <dbReference type="ChEBI" id="CHEBI:195366"/>
        <dbReference type="EC" id="3.5.4.9"/>
    </reaction>
</comment>
<evidence type="ECO:0000313" key="15">
    <source>
        <dbReference type="EMBL" id="OAR03232.1"/>
    </source>
</evidence>
<dbReference type="PANTHER" id="PTHR48099">
    <property type="entry name" value="C-1-TETRAHYDROFOLATE SYNTHASE, CYTOPLASMIC-RELATED"/>
    <property type="match status" value="1"/>
</dbReference>
<keyword evidence="3 12" id="KW-0554">One-carbon metabolism</keyword>
<keyword evidence="4 12" id="KW-0028">Amino-acid biosynthesis</keyword>
<dbReference type="GO" id="GO:0004477">
    <property type="term" value="F:methenyltetrahydrofolate cyclohydrolase activity"/>
    <property type="evidence" value="ECO:0007669"/>
    <property type="project" value="UniProtKB-UniRule"/>
</dbReference>
<dbReference type="Pfam" id="PF00763">
    <property type="entry name" value="THF_DHG_CYH"/>
    <property type="match status" value="1"/>
</dbReference>
<name>A0A132N875_HYDSH</name>
<evidence type="ECO:0000259" key="13">
    <source>
        <dbReference type="Pfam" id="PF00763"/>
    </source>
</evidence>
<feature type="binding site" evidence="12">
    <location>
        <begin position="166"/>
        <end position="168"/>
    </location>
    <ligand>
        <name>NADP(+)</name>
        <dbReference type="ChEBI" id="CHEBI:58349"/>
    </ligand>
</feature>
<dbReference type="HAMAP" id="MF_01576">
    <property type="entry name" value="THF_DHG_CYH"/>
    <property type="match status" value="1"/>
</dbReference>
<comment type="function">
    <text evidence="12">Catalyzes the oxidation of 5,10-methylenetetrahydrofolate to 5,10-methenyltetrahydrofolate and then the hydrolysis of 5,10-methenyltetrahydrofolate to 10-formyltetrahydrofolate.</text>
</comment>
<dbReference type="PRINTS" id="PR00085">
    <property type="entry name" value="THFDHDRGNASE"/>
</dbReference>
<dbReference type="Proteomes" id="UP000243024">
    <property type="component" value="Unassembled WGS sequence"/>
</dbReference>
<keyword evidence="16" id="KW-1185">Reference proteome</keyword>
<keyword evidence="5 12" id="KW-0658">Purine biosynthesis</keyword>
<dbReference type="CDD" id="cd01080">
    <property type="entry name" value="NAD_bind_m-THF_DH_Cyclohyd"/>
    <property type="match status" value="1"/>
</dbReference>
<dbReference type="EMBL" id="JXBB01000066">
    <property type="protein sequence ID" value="OAR03232.1"/>
    <property type="molecule type" value="Genomic_DNA"/>
</dbReference>
<dbReference type="STRING" id="1484.SA87_04935"/>
<keyword evidence="6 12" id="KW-0378">Hydrolase</keyword>
<keyword evidence="7 12" id="KW-0521">NADP</keyword>
<organism evidence="15 16">
    <name type="scientific">Hydrogenibacillus schlegelii</name>
    <name type="common">Bacillus schlegelii</name>
    <dbReference type="NCBI Taxonomy" id="1484"/>
    <lineage>
        <taxon>Bacteria</taxon>
        <taxon>Bacillati</taxon>
        <taxon>Bacillota</taxon>
        <taxon>Bacilli</taxon>
        <taxon>Bacillales</taxon>
        <taxon>Bacillales Family X. Incertae Sedis</taxon>
        <taxon>Hydrogenibacillus</taxon>
    </lineage>
</organism>
<keyword evidence="9 12" id="KW-0368">Histidine biosynthesis</keyword>
<sequence>MGARTIDGRTVAERVMEELRQDVASLRAGGVWPHLTVVLVGDDPASATYVRSKAKKAEAVGMRSTVVRLPAEVAEAELVARVRALSDDPDVDGVIVQLPLPPHIDEAAVIEAIDPAKDVDGFTPENAGRLFRGDASGLVPCTPKGIVALLDAYDIPIAGRHAVVVGRSNIVGRPAAQLLLMRDAAVTMLHSRSGPIGRFTREADIVVVAVGKKHFFGPEFVKPGAVVIDVGIHRDEAGHLVGDVHPAVAEVAEWLTPVPGGVGPMTVAMLLKNTVLAARRRRGWRDVAGA</sequence>
<keyword evidence="8 12" id="KW-0560">Oxidoreductase</keyword>
<dbReference type="InterPro" id="IPR020630">
    <property type="entry name" value="THF_DH/CycHdrlase_cat_dom"/>
</dbReference>
<accession>A0A132N875</accession>
<gene>
    <name evidence="12" type="primary">folD</name>
    <name evidence="15" type="ORF">SA87_04935</name>
</gene>
<comment type="catalytic activity">
    <reaction evidence="12">
        <text>(6R)-5,10-methylene-5,6,7,8-tetrahydrofolate + NADP(+) = (6R)-5,10-methenyltetrahydrofolate + NADPH</text>
        <dbReference type="Rhea" id="RHEA:22812"/>
        <dbReference type="ChEBI" id="CHEBI:15636"/>
        <dbReference type="ChEBI" id="CHEBI:57455"/>
        <dbReference type="ChEBI" id="CHEBI:57783"/>
        <dbReference type="ChEBI" id="CHEBI:58349"/>
        <dbReference type="EC" id="1.5.1.5"/>
    </reaction>
</comment>
<dbReference type="PROSITE" id="PS00767">
    <property type="entry name" value="THF_DHG_CYH_2"/>
    <property type="match status" value="1"/>
</dbReference>
<evidence type="ECO:0000313" key="16">
    <source>
        <dbReference type="Proteomes" id="UP000243024"/>
    </source>
</evidence>
<dbReference type="PANTHER" id="PTHR48099:SF5">
    <property type="entry name" value="C-1-TETRAHYDROFOLATE SYNTHASE, CYTOPLASMIC"/>
    <property type="match status" value="1"/>
</dbReference>
<comment type="similarity">
    <text evidence="12">Belongs to the tetrahydrofolate dehydrogenase/cyclohydrolase family.</text>
</comment>
<reference evidence="15 16" key="1">
    <citation type="submission" date="2015-09" db="EMBL/GenBank/DDBJ databases">
        <title>Draft genome sequence of Hydrogenibacillus schlegelii DSM 2000.</title>
        <authorList>
            <person name="Hemp J."/>
        </authorList>
    </citation>
    <scope>NUCLEOTIDE SEQUENCE [LARGE SCALE GENOMIC DNA]</scope>
    <source>
        <strain evidence="15 16">MA 48</strain>
    </source>
</reference>
<dbReference type="Pfam" id="PF02882">
    <property type="entry name" value="THF_DHG_CYH_C"/>
    <property type="match status" value="1"/>
</dbReference>
<evidence type="ECO:0000256" key="4">
    <source>
        <dbReference type="ARBA" id="ARBA00022605"/>
    </source>
</evidence>
<evidence type="ECO:0000256" key="11">
    <source>
        <dbReference type="ARBA" id="ARBA00023268"/>
    </source>
</evidence>
<dbReference type="GO" id="GO:0035999">
    <property type="term" value="P:tetrahydrofolate interconversion"/>
    <property type="evidence" value="ECO:0007669"/>
    <property type="project" value="UniProtKB-UniRule"/>
</dbReference>
<dbReference type="GO" id="GO:0009086">
    <property type="term" value="P:methionine biosynthetic process"/>
    <property type="evidence" value="ECO:0007669"/>
    <property type="project" value="UniProtKB-KW"/>
</dbReference>
<dbReference type="OrthoDB" id="9803580at2"/>
<comment type="caution">
    <text evidence="15">The sequence shown here is derived from an EMBL/GenBank/DDBJ whole genome shotgun (WGS) entry which is preliminary data.</text>
</comment>
<evidence type="ECO:0000259" key="14">
    <source>
        <dbReference type="Pfam" id="PF02882"/>
    </source>
</evidence>
<dbReference type="InterPro" id="IPR000672">
    <property type="entry name" value="THF_DH/CycHdrlase"/>
</dbReference>
<evidence type="ECO:0000256" key="8">
    <source>
        <dbReference type="ARBA" id="ARBA00023002"/>
    </source>
</evidence>
<evidence type="ECO:0000256" key="1">
    <source>
        <dbReference type="ARBA" id="ARBA00004777"/>
    </source>
</evidence>
<feature type="domain" description="Tetrahydrofolate dehydrogenase/cyclohydrolase NAD(P)-binding" evidence="14">
    <location>
        <begin position="140"/>
        <end position="281"/>
    </location>
</feature>
<evidence type="ECO:0000256" key="5">
    <source>
        <dbReference type="ARBA" id="ARBA00022755"/>
    </source>
</evidence>
<dbReference type="EC" id="3.5.4.9" evidence="12"/>
<dbReference type="GO" id="GO:0000105">
    <property type="term" value="P:L-histidine biosynthetic process"/>
    <property type="evidence" value="ECO:0007669"/>
    <property type="project" value="UniProtKB-KW"/>
</dbReference>
<feature type="binding site" evidence="12">
    <location>
        <position position="232"/>
    </location>
    <ligand>
        <name>NADP(+)</name>
        <dbReference type="ChEBI" id="CHEBI:58349"/>
    </ligand>
</feature>
<dbReference type="InterPro" id="IPR046346">
    <property type="entry name" value="Aminoacid_DH-like_N_sf"/>
</dbReference>
<dbReference type="SUPFAM" id="SSF53223">
    <property type="entry name" value="Aminoacid dehydrogenase-like, N-terminal domain"/>
    <property type="match status" value="1"/>
</dbReference>
<dbReference type="EC" id="1.5.1.5" evidence="12"/>
<evidence type="ECO:0000256" key="2">
    <source>
        <dbReference type="ARBA" id="ARBA00011738"/>
    </source>
</evidence>
<dbReference type="Gene3D" id="3.40.50.720">
    <property type="entry name" value="NAD(P)-binding Rossmann-like Domain"/>
    <property type="match status" value="1"/>
</dbReference>
<dbReference type="SUPFAM" id="SSF51735">
    <property type="entry name" value="NAD(P)-binding Rossmann-fold domains"/>
    <property type="match status" value="1"/>
</dbReference>
<evidence type="ECO:0000256" key="9">
    <source>
        <dbReference type="ARBA" id="ARBA00023102"/>
    </source>
</evidence>
<dbReference type="GO" id="GO:0006164">
    <property type="term" value="P:purine nucleotide biosynthetic process"/>
    <property type="evidence" value="ECO:0007669"/>
    <property type="project" value="UniProtKB-KW"/>
</dbReference>
<dbReference type="RefSeq" id="WP_066203808.1">
    <property type="nucleotide sequence ID" value="NZ_CBCSAS010000010.1"/>
</dbReference>
<dbReference type="GO" id="GO:0004488">
    <property type="term" value="F:methylenetetrahydrofolate dehydrogenase (NADP+) activity"/>
    <property type="evidence" value="ECO:0007669"/>
    <property type="project" value="UniProtKB-UniRule"/>
</dbReference>
<evidence type="ECO:0000256" key="7">
    <source>
        <dbReference type="ARBA" id="ARBA00022857"/>
    </source>
</evidence>
<dbReference type="AlphaFoldDB" id="A0A132N875"/>
<feature type="domain" description="Tetrahydrofolate dehydrogenase/cyclohydrolase catalytic" evidence="13">
    <location>
        <begin position="6"/>
        <end position="120"/>
    </location>
</feature>
<dbReference type="InterPro" id="IPR020867">
    <property type="entry name" value="THF_DH/CycHdrlase_CS"/>
</dbReference>
<evidence type="ECO:0000256" key="6">
    <source>
        <dbReference type="ARBA" id="ARBA00022801"/>
    </source>
</evidence>
<evidence type="ECO:0000256" key="10">
    <source>
        <dbReference type="ARBA" id="ARBA00023167"/>
    </source>
</evidence>
<comment type="caution">
    <text evidence="12">Lacks conserved residue(s) required for the propagation of feature annotation.</text>
</comment>
<dbReference type="GO" id="GO:0005829">
    <property type="term" value="C:cytosol"/>
    <property type="evidence" value="ECO:0007669"/>
    <property type="project" value="TreeGrafter"/>
</dbReference>
<dbReference type="FunFam" id="3.40.50.720:FF:000094">
    <property type="entry name" value="Bifunctional protein FolD"/>
    <property type="match status" value="1"/>
</dbReference>
<evidence type="ECO:0000256" key="3">
    <source>
        <dbReference type="ARBA" id="ARBA00022563"/>
    </source>
</evidence>
<dbReference type="UniPathway" id="UPA00193"/>
<dbReference type="InterPro" id="IPR036291">
    <property type="entry name" value="NAD(P)-bd_dom_sf"/>
</dbReference>
<keyword evidence="10 12" id="KW-0486">Methionine biosynthesis</keyword>
<evidence type="ECO:0000256" key="12">
    <source>
        <dbReference type="HAMAP-Rule" id="MF_01576"/>
    </source>
</evidence>
<dbReference type="Gene3D" id="3.40.50.10860">
    <property type="entry name" value="Leucine Dehydrogenase, chain A, domain 1"/>
    <property type="match status" value="1"/>
</dbReference>
<keyword evidence="11 12" id="KW-0511">Multifunctional enzyme</keyword>